<feature type="region of interest" description="Disordered" evidence="1">
    <location>
        <begin position="1"/>
        <end position="81"/>
    </location>
</feature>
<keyword evidence="3" id="KW-1185">Reference proteome</keyword>
<comment type="caution">
    <text evidence="2">The sequence shown here is derived from an EMBL/GenBank/DDBJ whole genome shotgun (WGS) entry which is preliminary data.</text>
</comment>
<dbReference type="EMBL" id="SHKY01000001">
    <property type="protein sequence ID" value="RZU50827.1"/>
    <property type="molecule type" value="Genomic_DNA"/>
</dbReference>
<protein>
    <submittedName>
        <fullName evidence="2">Uncharacterized protein</fullName>
    </submittedName>
</protein>
<feature type="compositionally biased region" description="Basic and acidic residues" evidence="1">
    <location>
        <begin position="45"/>
        <end position="55"/>
    </location>
</feature>
<reference evidence="2 3" key="1">
    <citation type="submission" date="2019-02" db="EMBL/GenBank/DDBJ databases">
        <title>Sequencing the genomes of 1000 actinobacteria strains.</title>
        <authorList>
            <person name="Klenk H.-P."/>
        </authorList>
    </citation>
    <scope>NUCLEOTIDE SEQUENCE [LARGE SCALE GENOMIC DNA]</scope>
    <source>
        <strain evidence="2 3">DSM 45162</strain>
    </source>
</reference>
<sequence>MMFHERPRAPEAVSPRTRPAEQPATSDDLWSVTEQIRRRAAIRGPEPHRRAKAAERGPSTMAELLSGPAPKGTTRASERATTRAWEGAAEAVDRIREFAAAERLDRTHEAALRLRDRLAEARAEARDRPPRAARLVRTLTAARELARELDIAESVGVLPPRRRDQMGQELGHLAGCLGTDLERVAAPTREPKWLDVASPAHGQVNVAGARTLFRPGHVAASDASAVVVANDCELEAVDHYHLRRVSLDCGSLYRDNAAVESFAAMLAEPSEQSIQAFREQLRRIVSPVPEPGRQVYRERVAARVNTHLDHPDVAVLGDESHVRSTTAYHVRETVVPLADLLYEREDLIQALAEGQGDVSLEKPIQDALGEIEDVALLRYAMNPDGGRTNVRRSLDTRRVHLAAAMMVGAGNTLTHSSEVEAGRARLGNLARFDRRVRQRREKAHGMAERPAAKGLWL</sequence>
<dbReference type="Proteomes" id="UP000292564">
    <property type="component" value="Unassembled WGS sequence"/>
</dbReference>
<organism evidence="2 3">
    <name type="scientific">Krasilnikovia cinnamomea</name>
    <dbReference type="NCBI Taxonomy" id="349313"/>
    <lineage>
        <taxon>Bacteria</taxon>
        <taxon>Bacillati</taxon>
        <taxon>Actinomycetota</taxon>
        <taxon>Actinomycetes</taxon>
        <taxon>Micromonosporales</taxon>
        <taxon>Micromonosporaceae</taxon>
        <taxon>Krasilnikovia</taxon>
    </lineage>
</organism>
<gene>
    <name evidence="2" type="ORF">EV385_2613</name>
</gene>
<dbReference type="AlphaFoldDB" id="A0A4Q7ZIZ0"/>
<proteinExistence type="predicted"/>
<evidence type="ECO:0000313" key="2">
    <source>
        <dbReference type="EMBL" id="RZU50827.1"/>
    </source>
</evidence>
<evidence type="ECO:0000313" key="3">
    <source>
        <dbReference type="Proteomes" id="UP000292564"/>
    </source>
</evidence>
<evidence type="ECO:0000256" key="1">
    <source>
        <dbReference type="SAM" id="MobiDB-lite"/>
    </source>
</evidence>
<accession>A0A4Q7ZIZ0</accession>
<name>A0A4Q7ZIZ0_9ACTN</name>